<evidence type="ECO:0000313" key="1">
    <source>
        <dbReference type="EMBL" id="CDI87680.1"/>
    </source>
</evidence>
<proteinExistence type="predicted"/>
<dbReference type="Proteomes" id="UP000018201">
    <property type="component" value="Unassembled WGS sequence"/>
</dbReference>
<evidence type="ECO:0000313" key="2">
    <source>
        <dbReference type="Proteomes" id="UP000018201"/>
    </source>
</evidence>
<organism evidence="1 2">
    <name type="scientific">Eimeria praecox</name>
    <dbReference type="NCBI Taxonomy" id="51316"/>
    <lineage>
        <taxon>Eukaryota</taxon>
        <taxon>Sar</taxon>
        <taxon>Alveolata</taxon>
        <taxon>Apicomplexa</taxon>
        <taxon>Conoidasida</taxon>
        <taxon>Coccidia</taxon>
        <taxon>Eucoccidiorida</taxon>
        <taxon>Eimeriorina</taxon>
        <taxon>Eimeriidae</taxon>
        <taxon>Eimeria</taxon>
    </lineage>
</organism>
<name>U6H5G2_9EIME</name>
<accession>U6H5G2</accession>
<keyword evidence="2" id="KW-1185">Reference proteome</keyword>
<dbReference type="EMBL" id="HG698681">
    <property type="protein sequence ID" value="CDI87680.1"/>
    <property type="molecule type" value="Genomic_DNA"/>
</dbReference>
<dbReference type="VEuPathDB" id="ToxoDB:EPH_0073400"/>
<gene>
    <name evidence="1" type="ORF">EPH_0073400</name>
</gene>
<dbReference type="AlphaFoldDB" id="U6H5G2"/>
<reference evidence="1" key="1">
    <citation type="submission" date="2013-10" db="EMBL/GenBank/DDBJ databases">
        <title>Genomic analysis of the causative agents of coccidiosis in chickens.</title>
        <authorList>
            <person name="Reid A.J."/>
            <person name="Blake D."/>
            <person name="Billington K."/>
            <person name="Browne H."/>
            <person name="Dunn M."/>
            <person name="Hung S."/>
            <person name="Kawahara F."/>
            <person name="Miranda-Saavedra D."/>
            <person name="Mourier T."/>
            <person name="Nagra H."/>
            <person name="Otto T.D."/>
            <person name="Rawlings N."/>
            <person name="Sanchez A."/>
            <person name="Sanders M."/>
            <person name="Subramaniam C."/>
            <person name="Tay Y."/>
            <person name="Dear P."/>
            <person name="Doerig C."/>
            <person name="Gruber A."/>
            <person name="Parkinson J."/>
            <person name="Shirley M."/>
            <person name="Wan K.L."/>
            <person name="Berriman M."/>
            <person name="Tomley F."/>
            <person name="Pain A."/>
        </authorList>
    </citation>
    <scope>NUCLEOTIDE SEQUENCE [LARGE SCALE GENOMIC DNA]</scope>
    <source>
        <strain evidence="1">Houghton</strain>
    </source>
</reference>
<reference evidence="1" key="2">
    <citation type="submission" date="2013-10" db="EMBL/GenBank/DDBJ databases">
        <authorList>
            <person name="Aslett M."/>
        </authorList>
    </citation>
    <scope>NUCLEOTIDE SEQUENCE [LARGE SCALE GENOMIC DNA]</scope>
    <source>
        <strain evidence="1">Houghton</strain>
    </source>
</reference>
<protein>
    <submittedName>
        <fullName evidence="1">Uncharacterized protein</fullName>
    </submittedName>
</protein>
<sequence length="74" mass="8187">MTVRQYQPSGVEATNVLAPPPTRAGAVAASYPAEDIFTVKPVTWLISGWAAERESRDERFECADMVECLSIEDR</sequence>